<keyword evidence="3" id="KW-1185">Reference proteome</keyword>
<feature type="transmembrane region" description="Helical" evidence="1">
    <location>
        <begin position="12"/>
        <end position="30"/>
    </location>
</feature>
<dbReference type="STRING" id="310780.SAMN05216267_101275"/>
<protein>
    <submittedName>
        <fullName evidence="2">Uncharacterized protein</fullName>
    </submittedName>
</protein>
<accession>A0A1H8K9C9</accession>
<dbReference type="RefSeq" id="WP_069463672.1">
    <property type="nucleotide sequence ID" value="NZ_FODD01000012.1"/>
</dbReference>
<dbReference type="Proteomes" id="UP000181951">
    <property type="component" value="Unassembled WGS sequence"/>
</dbReference>
<name>A0A1H8K9C9_9ACTN</name>
<dbReference type="AlphaFoldDB" id="A0A1H8K9C9"/>
<dbReference type="SUPFAM" id="SSF56024">
    <property type="entry name" value="Phospholipase D/nuclease"/>
    <property type="match status" value="1"/>
</dbReference>
<keyword evidence="1" id="KW-0472">Membrane</keyword>
<sequence length="257" mass="28559">MKWLIAFARDYALLVICILIATLGLLKVHISGVQYSDSDLILAVLGVLAVSNVAERLGILHSLDQRLADIQRRTENSRHPRIEVANRSEVPRLGERVGSAREELVICGPSLDGAVSIVHQITAAAQRGVRVKILITLSTRENMKQYGRHLTAANYDLVSQQGLTSAQAKIRHNITILKQALDGYPQVEVRTFDGLIWCGYVMVDRGSRQALMDVQVYMYKVPVDSAPLLQLTRESSGEWHDFFSSAFDTMWSDSVAA</sequence>
<dbReference type="EMBL" id="FODD01000012">
    <property type="protein sequence ID" value="SEN89622.1"/>
    <property type="molecule type" value="Genomic_DNA"/>
</dbReference>
<keyword evidence="1" id="KW-0812">Transmembrane</keyword>
<evidence type="ECO:0000313" key="2">
    <source>
        <dbReference type="EMBL" id="SEN89622.1"/>
    </source>
</evidence>
<evidence type="ECO:0000313" key="3">
    <source>
        <dbReference type="Proteomes" id="UP000181951"/>
    </source>
</evidence>
<proteinExistence type="predicted"/>
<reference evidence="2 3" key="1">
    <citation type="submission" date="2016-10" db="EMBL/GenBank/DDBJ databases">
        <authorList>
            <person name="de Groot N.N."/>
        </authorList>
    </citation>
    <scope>NUCLEOTIDE SEQUENCE [LARGE SCALE GENOMIC DNA]</scope>
    <source>
        <strain evidence="2 3">CGMCC 4.2026</strain>
    </source>
</reference>
<keyword evidence="1" id="KW-1133">Transmembrane helix</keyword>
<gene>
    <name evidence="2" type="ORF">SAMN05216267_101275</name>
</gene>
<evidence type="ECO:0000256" key="1">
    <source>
        <dbReference type="SAM" id="Phobius"/>
    </source>
</evidence>
<organism evidence="2 3">
    <name type="scientific">Actinacidiphila rubida</name>
    <dbReference type="NCBI Taxonomy" id="310780"/>
    <lineage>
        <taxon>Bacteria</taxon>
        <taxon>Bacillati</taxon>
        <taxon>Actinomycetota</taxon>
        <taxon>Actinomycetes</taxon>
        <taxon>Kitasatosporales</taxon>
        <taxon>Streptomycetaceae</taxon>
        <taxon>Actinacidiphila</taxon>
    </lineage>
</organism>
<dbReference type="OrthoDB" id="8438314at2"/>